<dbReference type="EMBL" id="CP048020">
    <property type="protein sequence ID" value="QHX43603.1"/>
    <property type="molecule type" value="Genomic_DNA"/>
</dbReference>
<evidence type="ECO:0000256" key="1">
    <source>
        <dbReference type="SAM" id="Phobius"/>
    </source>
</evidence>
<dbReference type="AlphaFoldDB" id="A0A6P1Y3B8"/>
<accession>A0A6P1Y3B8</accession>
<gene>
    <name evidence="2" type="ORF">GWP43_09330</name>
</gene>
<organism evidence="2 3">
    <name type="scientific">Treponema vincentii</name>
    <dbReference type="NCBI Taxonomy" id="69710"/>
    <lineage>
        <taxon>Bacteria</taxon>
        <taxon>Pseudomonadati</taxon>
        <taxon>Spirochaetota</taxon>
        <taxon>Spirochaetia</taxon>
        <taxon>Spirochaetales</taxon>
        <taxon>Treponemataceae</taxon>
        <taxon>Treponema</taxon>
    </lineage>
</organism>
<feature type="transmembrane region" description="Helical" evidence="1">
    <location>
        <begin position="7"/>
        <end position="27"/>
    </location>
</feature>
<feature type="transmembrane region" description="Helical" evidence="1">
    <location>
        <begin position="47"/>
        <end position="65"/>
    </location>
</feature>
<evidence type="ECO:0000313" key="3">
    <source>
        <dbReference type="Proteomes" id="UP000464374"/>
    </source>
</evidence>
<keyword evidence="1" id="KW-0812">Transmembrane</keyword>
<name>A0A6P1Y3B8_9SPIR</name>
<dbReference type="RefSeq" id="WP_162663918.1">
    <property type="nucleotide sequence ID" value="NZ_CP048020.1"/>
</dbReference>
<dbReference type="KEGG" id="trz:GWP43_09330"/>
<proteinExistence type="predicted"/>
<evidence type="ECO:0000313" key="2">
    <source>
        <dbReference type="EMBL" id="QHX43603.1"/>
    </source>
</evidence>
<protein>
    <submittedName>
        <fullName evidence="2">Uncharacterized protein</fullName>
    </submittedName>
</protein>
<sequence>MDKINLAVVSILTMVGAVVVVSFLVMAGTNMVRLVLRLPFLLTYEQSIVIGMGLCLFFVSVGIGLRAD</sequence>
<keyword evidence="1" id="KW-1133">Transmembrane helix</keyword>
<reference evidence="2 3" key="1">
    <citation type="submission" date="2020-01" db="EMBL/GenBank/DDBJ databases">
        <title>Complete genome sequence of a human oral phylogroup 1 Treponema sp. strain ATCC 700766, originally isolated from periodontitis dental plaque.</title>
        <authorList>
            <person name="Chan Y."/>
            <person name="Huo Y.-B."/>
            <person name="Yu X.-L."/>
            <person name="Zeng H."/>
            <person name="Leung W.-K."/>
            <person name="Watt R.M."/>
        </authorList>
    </citation>
    <scope>NUCLEOTIDE SEQUENCE [LARGE SCALE GENOMIC DNA]</scope>
    <source>
        <strain evidence="2 3">OMZ 804</strain>
    </source>
</reference>
<dbReference type="Proteomes" id="UP000464374">
    <property type="component" value="Chromosome"/>
</dbReference>
<keyword evidence="1" id="KW-0472">Membrane</keyword>